<sequence>MEQKTSFKIFNNSNSDLELIHEPESFIFNLPINEEVIVEMDSCRESIQLKMSVDNGKAVIAILDENSLYRISHNGEDIFEKYL</sequence>
<reference evidence="1 2" key="1">
    <citation type="submission" date="2019-04" db="EMBL/GenBank/DDBJ databases">
        <title>Pedobacter sp. RP-1-16 sp. nov., isolated from Arctic soil.</title>
        <authorList>
            <person name="Dahal R.H."/>
            <person name="Kim D.-U."/>
        </authorList>
    </citation>
    <scope>NUCLEOTIDE SEQUENCE [LARGE SCALE GENOMIC DNA]</scope>
    <source>
        <strain evidence="1 2">RP-1-16</strain>
    </source>
</reference>
<gene>
    <name evidence="1" type="ORF">FBD94_15345</name>
</gene>
<dbReference type="RefSeq" id="WP_136880816.1">
    <property type="nucleotide sequence ID" value="NZ_SWDX01000005.1"/>
</dbReference>
<dbReference type="AlphaFoldDB" id="A0A4U1GBK5"/>
<dbReference type="EMBL" id="SWDX01000005">
    <property type="protein sequence ID" value="TKC60279.1"/>
    <property type="molecule type" value="Genomic_DNA"/>
</dbReference>
<accession>A0A4U1GBK5</accession>
<protein>
    <submittedName>
        <fullName evidence="1">Uncharacterized protein</fullName>
    </submittedName>
</protein>
<proteinExistence type="predicted"/>
<comment type="caution">
    <text evidence="1">The sequence shown here is derived from an EMBL/GenBank/DDBJ whole genome shotgun (WGS) entry which is preliminary data.</text>
</comment>
<name>A0A4U1GBK5_9SPHI</name>
<organism evidence="1 2">
    <name type="scientific">Pedobacter hiemivivus</name>
    <dbReference type="NCBI Taxonomy" id="2530454"/>
    <lineage>
        <taxon>Bacteria</taxon>
        <taxon>Pseudomonadati</taxon>
        <taxon>Bacteroidota</taxon>
        <taxon>Sphingobacteriia</taxon>
        <taxon>Sphingobacteriales</taxon>
        <taxon>Sphingobacteriaceae</taxon>
        <taxon>Pedobacter</taxon>
    </lineage>
</organism>
<evidence type="ECO:0000313" key="1">
    <source>
        <dbReference type="EMBL" id="TKC60279.1"/>
    </source>
</evidence>
<dbReference type="Proteomes" id="UP000309594">
    <property type="component" value="Unassembled WGS sequence"/>
</dbReference>
<evidence type="ECO:0000313" key="2">
    <source>
        <dbReference type="Proteomes" id="UP000309594"/>
    </source>
</evidence>